<evidence type="ECO:0000256" key="2">
    <source>
        <dbReference type="SAM" id="SignalP"/>
    </source>
</evidence>
<reference evidence="4 5" key="1">
    <citation type="submission" date="2019-06" db="EMBL/GenBank/DDBJ databases">
        <title>Persicimonas caeni gen. nov., sp. nov., a predatory bacterium isolated from solar saltern.</title>
        <authorList>
            <person name="Wang S."/>
        </authorList>
    </citation>
    <scope>NUCLEOTIDE SEQUENCE [LARGE SCALE GENOMIC DNA]</scope>
    <source>
        <strain evidence="4 5">YN101</strain>
    </source>
</reference>
<evidence type="ECO:0000313" key="5">
    <source>
        <dbReference type="Proteomes" id="UP000315995"/>
    </source>
</evidence>
<dbReference type="Gene3D" id="3.90.1580.10">
    <property type="entry name" value="paralog of FGE (formylglycine-generating enzyme)"/>
    <property type="match status" value="1"/>
</dbReference>
<feature type="chain" id="PRO_5030106230" evidence="2">
    <location>
        <begin position="28"/>
        <end position="623"/>
    </location>
</feature>
<evidence type="ECO:0000313" key="4">
    <source>
        <dbReference type="EMBL" id="QDG50410.1"/>
    </source>
</evidence>
<dbReference type="AlphaFoldDB" id="A0A4Y6PQ58"/>
<dbReference type="InterPro" id="IPR011042">
    <property type="entry name" value="6-blade_b-propeller_TolB-like"/>
</dbReference>
<dbReference type="SUPFAM" id="SSF56436">
    <property type="entry name" value="C-type lectin-like"/>
    <property type="match status" value="1"/>
</dbReference>
<gene>
    <name evidence="4" type="ORF">FIV42_06580</name>
</gene>
<organism evidence="4 5">
    <name type="scientific">Persicimonas caeni</name>
    <dbReference type="NCBI Taxonomy" id="2292766"/>
    <lineage>
        <taxon>Bacteria</taxon>
        <taxon>Deltaproteobacteria</taxon>
        <taxon>Bradymonadales</taxon>
        <taxon>Bradymonadaceae</taxon>
        <taxon>Persicimonas</taxon>
    </lineage>
</organism>
<dbReference type="InterPro" id="IPR042095">
    <property type="entry name" value="SUMF_sf"/>
</dbReference>
<dbReference type="RefSeq" id="WP_141196903.1">
    <property type="nucleotide sequence ID" value="NZ_CP041186.1"/>
</dbReference>
<dbReference type="PANTHER" id="PTHR23150">
    <property type="entry name" value="SULFATASE MODIFYING FACTOR 1, 2"/>
    <property type="match status" value="1"/>
</dbReference>
<keyword evidence="5" id="KW-1185">Reference proteome</keyword>
<dbReference type="EMBL" id="CP041186">
    <property type="protein sequence ID" value="QDG50410.1"/>
    <property type="molecule type" value="Genomic_DNA"/>
</dbReference>
<dbReference type="InterPro" id="IPR016187">
    <property type="entry name" value="CTDL_fold"/>
</dbReference>
<feature type="domain" description="Sulfatase-modifying factor enzyme-like" evidence="3">
    <location>
        <begin position="44"/>
        <end position="291"/>
    </location>
</feature>
<dbReference type="PANTHER" id="PTHR23150:SF19">
    <property type="entry name" value="FORMYLGLYCINE-GENERATING ENZYME"/>
    <property type="match status" value="1"/>
</dbReference>
<evidence type="ECO:0000256" key="1">
    <source>
        <dbReference type="SAM" id="MobiDB-lite"/>
    </source>
</evidence>
<feature type="region of interest" description="Disordered" evidence="1">
    <location>
        <begin position="301"/>
        <end position="320"/>
    </location>
</feature>
<accession>A0A4Y6PQ58</accession>
<name>A0A4Y6PQ58_PERCE</name>
<dbReference type="SUPFAM" id="SSF63825">
    <property type="entry name" value="YWTD domain"/>
    <property type="match status" value="1"/>
</dbReference>
<feature type="signal peptide" evidence="2">
    <location>
        <begin position="1"/>
        <end position="27"/>
    </location>
</feature>
<keyword evidence="2" id="KW-0732">Signal</keyword>
<dbReference type="GO" id="GO:0120147">
    <property type="term" value="F:formylglycine-generating oxidase activity"/>
    <property type="evidence" value="ECO:0007669"/>
    <property type="project" value="TreeGrafter"/>
</dbReference>
<accession>A0A5B8Y213</accession>
<dbReference type="Proteomes" id="UP000315995">
    <property type="component" value="Chromosome"/>
</dbReference>
<protein>
    <submittedName>
        <fullName evidence="4">Formylglycine-generating enzyme family protein</fullName>
    </submittedName>
</protein>
<dbReference type="InterPro" id="IPR005532">
    <property type="entry name" value="SUMF_dom"/>
</dbReference>
<dbReference type="OrthoDB" id="9768004at2"/>
<dbReference type="Gene3D" id="2.120.10.30">
    <property type="entry name" value="TolB, C-terminal domain"/>
    <property type="match status" value="1"/>
</dbReference>
<sequence>MKTSLTTSMTTTIAFSALLLSAGAAHAANKQADKQAQAPEVHPSTMVALEGGTFTMGTSTDEELGRYGDRWFVNEQPAHEVTVDAFSLDRHEVTVAEFALFLTWAAGDYHWHPNQHIEKVDGGYLPVEGTANEPVRFVTWQAADHYCKWAGKRLPTEAEWEYAAAGTDNREFPWGDEGAGCEAANYFAGASFCQQGVLDVGSLAAGQTPEGVFDMAGNVAEWVADPYARYAEDGAAQTNPTGPQPTDAEAGTLRVVRGGGHLSSGRWRRTKARWGANPERRSRNIGFRCAWDADLAAPPDGAVRGELSAPADENRRQTDRPLAPAAELPAVVTEGLLEPGPIVAAGGQWYVLDRGAGSIVSIDPTDWTVASVYEGLNTPTEMVTDGASLFVADPGAETIVQVDPNDGTSTTLADAQVDPRALTANETHVVWLSETTLRRYDTVSDTVEDVLTDLVGPSGVELVGPTIFYSTKGSAAETTLSYIDTSGAEGAQVMIDKDSIGLGDNMQYFYTQHIHVDAEGWLWFDLRYRSFPNNALALCRIDLQEGSGDCPTYTPPPHHARMATVGATAYFPVRNTIIRYTYGEDDAFSEVTPWTRAGGIVATEEFVVWTDEQNGRVYYRDVR</sequence>
<evidence type="ECO:0000259" key="3">
    <source>
        <dbReference type="Pfam" id="PF03781"/>
    </source>
</evidence>
<dbReference type="Pfam" id="PF03781">
    <property type="entry name" value="FGE-sulfatase"/>
    <property type="match status" value="1"/>
</dbReference>
<proteinExistence type="predicted"/>
<dbReference type="InterPro" id="IPR051043">
    <property type="entry name" value="Sulfatase_Mod_Factor_Kinase"/>
</dbReference>